<dbReference type="AlphaFoldDB" id="A0AAV2N108"/>
<name>A0AAV2N108_9HYME</name>
<evidence type="ECO:0000256" key="1">
    <source>
        <dbReference type="SAM" id="MobiDB-lite"/>
    </source>
</evidence>
<reference evidence="3" key="1">
    <citation type="submission" date="2024-04" db="EMBL/GenBank/DDBJ databases">
        <authorList>
            <consortium name="Molecular Ecology Group"/>
        </authorList>
    </citation>
    <scope>NUCLEOTIDE SEQUENCE</scope>
</reference>
<evidence type="ECO:0000313" key="3">
    <source>
        <dbReference type="EMBL" id="CAL1672936.1"/>
    </source>
</evidence>
<accession>A0AAV2N108</accession>
<feature type="region of interest" description="Disordered" evidence="1">
    <location>
        <begin position="80"/>
        <end position="114"/>
    </location>
</feature>
<dbReference type="PANTHER" id="PTHR47595">
    <property type="entry name" value="HEAT SHOCK 70 KDA PROTEIN 14"/>
    <property type="match status" value="1"/>
</dbReference>
<feature type="domain" description="Myb/SANT-like DNA-binding" evidence="2">
    <location>
        <begin position="15"/>
        <end position="56"/>
    </location>
</feature>
<evidence type="ECO:0000313" key="4">
    <source>
        <dbReference type="Proteomes" id="UP001497644"/>
    </source>
</evidence>
<proteinExistence type="predicted"/>
<dbReference type="EMBL" id="CAXIPU020001172">
    <property type="protein sequence ID" value="CAL1672936.1"/>
    <property type="molecule type" value="Genomic_DNA"/>
</dbReference>
<sequence>MIADDLKKENPLWSFNGTQCENKFKDVRKSYTKVKDHNNQSGAELKTYKFYEEMEAVLGEKPIVKPISIASTLKKRVCPYPKREESPYNSDSDEKENLRQPNRKKSKIAKELDK</sequence>
<dbReference type="Pfam" id="PF13837">
    <property type="entry name" value="Myb_DNA-bind_4"/>
    <property type="match status" value="1"/>
</dbReference>
<gene>
    <name evidence="3" type="ORF">LPLAT_LOCUS13731</name>
</gene>
<dbReference type="Proteomes" id="UP001497644">
    <property type="component" value="Unassembled WGS sequence"/>
</dbReference>
<protein>
    <recommendedName>
        <fullName evidence="2">Myb/SANT-like DNA-binding domain-containing protein</fullName>
    </recommendedName>
</protein>
<organism evidence="3 4">
    <name type="scientific">Lasius platythorax</name>
    <dbReference type="NCBI Taxonomy" id="488582"/>
    <lineage>
        <taxon>Eukaryota</taxon>
        <taxon>Metazoa</taxon>
        <taxon>Ecdysozoa</taxon>
        <taxon>Arthropoda</taxon>
        <taxon>Hexapoda</taxon>
        <taxon>Insecta</taxon>
        <taxon>Pterygota</taxon>
        <taxon>Neoptera</taxon>
        <taxon>Endopterygota</taxon>
        <taxon>Hymenoptera</taxon>
        <taxon>Apocrita</taxon>
        <taxon>Aculeata</taxon>
        <taxon>Formicoidea</taxon>
        <taxon>Formicidae</taxon>
        <taxon>Formicinae</taxon>
        <taxon>Lasius</taxon>
        <taxon>Lasius</taxon>
    </lineage>
</organism>
<comment type="caution">
    <text evidence="3">The sequence shown here is derived from an EMBL/GenBank/DDBJ whole genome shotgun (WGS) entry which is preliminary data.</text>
</comment>
<dbReference type="PANTHER" id="PTHR47595:SF1">
    <property type="entry name" value="MYB_SANT-LIKE DNA-BINDING DOMAIN-CONTAINING PROTEIN"/>
    <property type="match status" value="1"/>
</dbReference>
<dbReference type="InterPro" id="IPR044822">
    <property type="entry name" value="Myb_DNA-bind_4"/>
</dbReference>
<keyword evidence="4" id="KW-1185">Reference proteome</keyword>
<evidence type="ECO:0000259" key="2">
    <source>
        <dbReference type="Pfam" id="PF13837"/>
    </source>
</evidence>